<comment type="caution">
    <text evidence="2">The sequence shown here is derived from an EMBL/GenBank/DDBJ whole genome shotgun (WGS) entry which is preliminary data.</text>
</comment>
<dbReference type="EMBL" id="MZGX01000002">
    <property type="protein sequence ID" value="OPX45946.1"/>
    <property type="molecule type" value="Genomic_DNA"/>
</dbReference>
<accession>A0A1V4SR68</accession>
<keyword evidence="2" id="KW-0540">Nuclease</keyword>
<feature type="domain" description="Phospholipase D-like" evidence="1">
    <location>
        <begin position="30"/>
        <end position="159"/>
    </location>
</feature>
<protein>
    <submittedName>
        <fullName evidence="2">NgoFVII restriction endonuclease</fullName>
    </submittedName>
</protein>
<keyword evidence="2" id="KW-0255">Endonuclease</keyword>
<name>A0A1V4SR68_RUMHU</name>
<reference evidence="2 3" key="1">
    <citation type="submission" date="2017-03" db="EMBL/GenBank/DDBJ databases">
        <title>Genome sequence of Clostridium hungatei DSM 14427.</title>
        <authorList>
            <person name="Poehlein A."/>
            <person name="Daniel R."/>
        </authorList>
    </citation>
    <scope>NUCLEOTIDE SEQUENCE [LARGE SCALE GENOMIC DNA]</scope>
    <source>
        <strain evidence="2 3">DSM 14427</strain>
    </source>
</reference>
<keyword evidence="2" id="KW-0378">Hydrolase</keyword>
<keyword evidence="3" id="KW-1185">Reference proteome</keyword>
<evidence type="ECO:0000313" key="2">
    <source>
        <dbReference type="EMBL" id="OPX45946.1"/>
    </source>
</evidence>
<dbReference type="InterPro" id="IPR025202">
    <property type="entry name" value="PLD-like_dom"/>
</dbReference>
<dbReference type="AlphaFoldDB" id="A0A1V4SR68"/>
<dbReference type="GO" id="GO:0004519">
    <property type="term" value="F:endonuclease activity"/>
    <property type="evidence" value="ECO:0007669"/>
    <property type="project" value="UniProtKB-KW"/>
</dbReference>
<proteinExistence type="predicted"/>
<dbReference type="STRING" id="48256.CLHUN_04210"/>
<organism evidence="2 3">
    <name type="scientific">Ruminiclostridium hungatei</name>
    <name type="common">Clostridium hungatei</name>
    <dbReference type="NCBI Taxonomy" id="48256"/>
    <lineage>
        <taxon>Bacteria</taxon>
        <taxon>Bacillati</taxon>
        <taxon>Bacillota</taxon>
        <taxon>Clostridia</taxon>
        <taxon>Eubacteriales</taxon>
        <taxon>Oscillospiraceae</taxon>
        <taxon>Ruminiclostridium</taxon>
    </lineage>
</organism>
<dbReference type="Gene3D" id="3.30.870.10">
    <property type="entry name" value="Endonuclease Chain A"/>
    <property type="match status" value="1"/>
</dbReference>
<dbReference type="Pfam" id="PF13091">
    <property type="entry name" value="PLDc_2"/>
    <property type="match status" value="1"/>
</dbReference>
<dbReference type="RefSeq" id="WP_340148316.1">
    <property type="nucleotide sequence ID" value="NZ_MZGX01000002.1"/>
</dbReference>
<dbReference type="SUPFAM" id="SSF56024">
    <property type="entry name" value="Phospholipase D/nuclease"/>
    <property type="match status" value="1"/>
</dbReference>
<gene>
    <name evidence="2" type="ORF">CLHUN_04210</name>
</gene>
<evidence type="ECO:0000259" key="1">
    <source>
        <dbReference type="Pfam" id="PF13091"/>
    </source>
</evidence>
<dbReference type="CDD" id="cd09205">
    <property type="entry name" value="PLDc_N_DEXD_b3"/>
    <property type="match status" value="1"/>
</dbReference>
<sequence>MVEYSSLHSYNKNCVTGDSDHLYKRLKESILKANKIDIIVAFLMESGVRLLEEDFKEAVDKGTVLRILCGNYLNITQPQALYLLKDTLGDKIDLRFYNVPNKSFHPKAYIFEYENSSEIYIGSSNVSRSALTSGIEWNYRISSETNPEDCSHFKDTFEDLFLNQSIIVDDNEMRKYSKRWKRPKLFEDLERIEDGEQDDRGLIKSKTAELLPDYAVDTHEREQCLILDYPRPIGPQIEALYELKKSRLEGAGIKA</sequence>
<dbReference type="Proteomes" id="UP000191554">
    <property type="component" value="Unassembled WGS sequence"/>
</dbReference>
<evidence type="ECO:0000313" key="3">
    <source>
        <dbReference type="Proteomes" id="UP000191554"/>
    </source>
</evidence>